<dbReference type="HOGENOM" id="CLU_004495_4_0_1"/>
<dbReference type="eggNOG" id="KOG1289">
    <property type="taxonomic scope" value="Eukaryota"/>
</dbReference>
<evidence type="ECO:0000256" key="4">
    <source>
        <dbReference type="ARBA" id="ARBA00022989"/>
    </source>
</evidence>
<evidence type="ECO:0000256" key="6">
    <source>
        <dbReference type="SAM" id="Phobius"/>
    </source>
</evidence>
<feature type="transmembrane region" description="Helical" evidence="6">
    <location>
        <begin position="20"/>
        <end position="43"/>
    </location>
</feature>
<dbReference type="InterPro" id="IPR002293">
    <property type="entry name" value="AA/rel_permease1"/>
</dbReference>
<name>W3XE25_PESFW</name>
<reference evidence="8" key="1">
    <citation type="journal article" date="2015" name="BMC Genomics">
        <title>Genomic and transcriptomic analysis of the endophytic fungus Pestalotiopsis fici reveals its lifestyle and high potential for synthesis of natural products.</title>
        <authorList>
            <person name="Wang X."/>
            <person name="Zhang X."/>
            <person name="Liu L."/>
            <person name="Xiang M."/>
            <person name="Wang W."/>
            <person name="Sun X."/>
            <person name="Che Y."/>
            <person name="Guo L."/>
            <person name="Liu G."/>
            <person name="Guo L."/>
            <person name="Wang C."/>
            <person name="Yin W.B."/>
            <person name="Stadler M."/>
            <person name="Zhang X."/>
            <person name="Liu X."/>
        </authorList>
    </citation>
    <scope>NUCLEOTIDE SEQUENCE [LARGE SCALE GENOMIC DNA]</scope>
    <source>
        <strain evidence="8">W106-1 / CGMCC3.15140</strain>
    </source>
</reference>
<dbReference type="AlphaFoldDB" id="W3XE25"/>
<dbReference type="PANTHER" id="PTHR45649:SF14">
    <property type="entry name" value="GABA PERMEASE"/>
    <property type="match status" value="1"/>
</dbReference>
<keyword evidence="8" id="KW-1185">Reference proteome</keyword>
<protein>
    <submittedName>
        <fullName evidence="7">Uncharacterized protein</fullName>
    </submittedName>
</protein>
<keyword evidence="2" id="KW-0813">Transport</keyword>
<organism evidence="7 8">
    <name type="scientific">Pestalotiopsis fici (strain W106-1 / CGMCC3.15140)</name>
    <dbReference type="NCBI Taxonomy" id="1229662"/>
    <lineage>
        <taxon>Eukaryota</taxon>
        <taxon>Fungi</taxon>
        <taxon>Dikarya</taxon>
        <taxon>Ascomycota</taxon>
        <taxon>Pezizomycotina</taxon>
        <taxon>Sordariomycetes</taxon>
        <taxon>Xylariomycetidae</taxon>
        <taxon>Amphisphaeriales</taxon>
        <taxon>Sporocadaceae</taxon>
        <taxon>Pestalotiopsis</taxon>
    </lineage>
</organism>
<dbReference type="Pfam" id="PF13520">
    <property type="entry name" value="AA_permease_2"/>
    <property type="match status" value="1"/>
</dbReference>
<keyword evidence="4 6" id="KW-1133">Transmembrane helix</keyword>
<dbReference type="EMBL" id="KI912110">
    <property type="protein sequence ID" value="ETS84254.1"/>
    <property type="molecule type" value="Genomic_DNA"/>
</dbReference>
<feature type="transmembrane region" description="Helical" evidence="6">
    <location>
        <begin position="106"/>
        <end position="127"/>
    </location>
</feature>
<dbReference type="PANTHER" id="PTHR45649">
    <property type="entry name" value="AMINO-ACID PERMEASE BAT1"/>
    <property type="match status" value="1"/>
</dbReference>
<evidence type="ECO:0000313" key="7">
    <source>
        <dbReference type="EMBL" id="ETS84254.1"/>
    </source>
</evidence>
<evidence type="ECO:0000256" key="1">
    <source>
        <dbReference type="ARBA" id="ARBA00004141"/>
    </source>
</evidence>
<dbReference type="GeneID" id="19267292"/>
<dbReference type="InParanoid" id="W3XE25"/>
<dbReference type="GO" id="GO:0022857">
    <property type="term" value="F:transmembrane transporter activity"/>
    <property type="evidence" value="ECO:0007669"/>
    <property type="project" value="InterPro"/>
</dbReference>
<comment type="subcellular location">
    <subcellularLocation>
        <location evidence="1">Membrane</location>
        <topology evidence="1">Multi-pass membrane protein</topology>
    </subcellularLocation>
</comment>
<keyword evidence="3 6" id="KW-0812">Transmembrane</keyword>
<feature type="transmembrane region" description="Helical" evidence="6">
    <location>
        <begin position="213"/>
        <end position="230"/>
    </location>
</feature>
<dbReference type="Proteomes" id="UP000030651">
    <property type="component" value="Unassembled WGS sequence"/>
</dbReference>
<feature type="transmembrane region" description="Helical" evidence="6">
    <location>
        <begin position="147"/>
        <end position="172"/>
    </location>
</feature>
<proteinExistence type="predicted"/>
<dbReference type="OrthoDB" id="3257095at2759"/>
<feature type="transmembrane region" description="Helical" evidence="6">
    <location>
        <begin position="279"/>
        <end position="302"/>
    </location>
</feature>
<dbReference type="Gene3D" id="1.20.1740.10">
    <property type="entry name" value="Amino acid/polyamine transporter I"/>
    <property type="match status" value="1"/>
</dbReference>
<dbReference type="PIRSF" id="PIRSF006060">
    <property type="entry name" value="AA_transporter"/>
    <property type="match status" value="1"/>
</dbReference>
<dbReference type="GO" id="GO:0016020">
    <property type="term" value="C:membrane"/>
    <property type="evidence" value="ECO:0007669"/>
    <property type="project" value="UniProtKB-SubCell"/>
</dbReference>
<evidence type="ECO:0000256" key="5">
    <source>
        <dbReference type="ARBA" id="ARBA00023136"/>
    </source>
</evidence>
<keyword evidence="5 6" id="KW-0472">Membrane</keyword>
<evidence type="ECO:0000313" key="8">
    <source>
        <dbReference type="Proteomes" id="UP000030651"/>
    </source>
</evidence>
<accession>W3XE25</accession>
<feature type="transmembrane region" description="Helical" evidence="6">
    <location>
        <begin position="236"/>
        <end position="258"/>
    </location>
</feature>
<dbReference type="KEGG" id="pfy:PFICI_02279"/>
<dbReference type="RefSeq" id="XP_007829051.1">
    <property type="nucleotide sequence ID" value="XM_007830860.1"/>
</dbReference>
<gene>
    <name evidence="7" type="ORF">PFICI_02279</name>
</gene>
<evidence type="ECO:0000256" key="3">
    <source>
        <dbReference type="ARBA" id="ARBA00022692"/>
    </source>
</evidence>
<evidence type="ECO:0000256" key="2">
    <source>
        <dbReference type="ARBA" id="ARBA00022448"/>
    </source>
</evidence>
<sequence length="358" mass="39502">MLLYWGLCLLNIPVNVWPRYYTAFNVASVAWLIGSLVVTIGVWSSSRSFQSADFVFKTFVNETGWEMDGFVFILSMVQTTYAMTAMDSVLHLSQETKRPRWTIPRALIGSIAMSILFCFGFAIFLLYSLADLDTLVGSSLRQVYLQLYVNAIGFGGGLAVGTTILVILGIFCGTQIMTTLSRLIWAMSLQRGVPYSDYFSVVDEKSGIPLRSFAFAFFTSCLMGLLYLPGDSTWNAISSSVVASIQLTYVAPIAVLLYQKRSILPARSFSLDIFPGAGVVINVITVVWGLFIVVVSFFPVYLPVDANNMNYSILVFGVWAALVVPFWFMSASKNFTIMPAVSEDLDGDEGASNYQTKA</sequence>
<dbReference type="STRING" id="1229662.W3XE25"/>
<feature type="transmembrane region" description="Helical" evidence="6">
    <location>
        <begin position="308"/>
        <end position="328"/>
    </location>
</feature>